<dbReference type="EMBL" id="CACRYJ010000070">
    <property type="protein sequence ID" value="VZO40431.1"/>
    <property type="molecule type" value="Genomic_DNA"/>
</dbReference>
<evidence type="ECO:0008006" key="3">
    <source>
        <dbReference type="Google" id="ProtNLM"/>
    </source>
</evidence>
<name>A0A7M4DSI7_9MICO</name>
<proteinExistence type="predicted"/>
<gene>
    <name evidence="1" type="ORF">HALOF300_05135</name>
</gene>
<reference evidence="1 2" key="1">
    <citation type="submission" date="2019-11" db="EMBL/GenBank/DDBJ databases">
        <authorList>
            <person name="Criscuolo A."/>
        </authorList>
    </citation>
    <scope>NUCLEOTIDE SEQUENCE [LARGE SCALE GENOMIC DNA]</scope>
    <source>
        <strain evidence="1">CIP111667</strain>
    </source>
</reference>
<dbReference type="Gene3D" id="3.30.200.20">
    <property type="entry name" value="Phosphorylase Kinase, domain 1"/>
    <property type="match status" value="1"/>
</dbReference>
<protein>
    <recommendedName>
        <fullName evidence="3">Aminoglycoside phosphotransferase domain-containing protein</fullName>
    </recommendedName>
</protein>
<evidence type="ECO:0000313" key="1">
    <source>
        <dbReference type="EMBL" id="VZO40431.1"/>
    </source>
</evidence>
<dbReference type="SUPFAM" id="SSF56112">
    <property type="entry name" value="Protein kinase-like (PK-like)"/>
    <property type="match status" value="1"/>
</dbReference>
<evidence type="ECO:0000313" key="2">
    <source>
        <dbReference type="Proteomes" id="UP000419743"/>
    </source>
</evidence>
<dbReference type="Proteomes" id="UP000419743">
    <property type="component" value="Unassembled WGS sequence"/>
</dbReference>
<keyword evidence="2" id="KW-1185">Reference proteome</keyword>
<sequence length="317" mass="34736">MREAPPDLGDADVVTLLRDAWGLPAISAEHLPWGFGAWHWRATEAGGRRWFVTADRLWRPGRQDQLEATYGAARELFDRGLAFVVPTVPTTAGALTRHLGGYALSVTEWLEGDRPTGALTGLAAEQTMTALAALHSEQPPSGIGVWDHALPDRADLEGLAVTSEQEWSGGPLGAEARAQVRAHLPEIPVWIARYDTRVTVALGTRAGWVATHGEPGLHNQIVTAQGRRWVDWESLRVAPRERDLTDLARTAGQIPGDVVADPELLEMFDLRWRLDEIAAFSAWLRGPHTGTESDRVALAGLLEELTRPDWLQFAGDP</sequence>
<comment type="caution">
    <text evidence="1">The sequence shown here is derived from an EMBL/GenBank/DDBJ whole genome shotgun (WGS) entry which is preliminary data.</text>
</comment>
<dbReference type="Gene3D" id="1.20.58.840">
    <property type="match status" value="1"/>
</dbReference>
<organism evidence="1 2">
    <name type="scientific">Occultella aeris</name>
    <dbReference type="NCBI Taxonomy" id="2761496"/>
    <lineage>
        <taxon>Bacteria</taxon>
        <taxon>Bacillati</taxon>
        <taxon>Actinomycetota</taxon>
        <taxon>Actinomycetes</taxon>
        <taxon>Micrococcales</taxon>
        <taxon>Ruaniaceae</taxon>
        <taxon>Occultella</taxon>
    </lineage>
</organism>
<dbReference type="RefSeq" id="WP_156743699.1">
    <property type="nucleotide sequence ID" value="NZ_CACRYJ010000070.1"/>
</dbReference>
<dbReference type="AlphaFoldDB" id="A0A7M4DSI7"/>
<accession>A0A7M4DSI7</accession>
<dbReference type="Gene3D" id="1.10.510.10">
    <property type="entry name" value="Transferase(Phosphotransferase) domain 1"/>
    <property type="match status" value="1"/>
</dbReference>
<dbReference type="InterPro" id="IPR011009">
    <property type="entry name" value="Kinase-like_dom_sf"/>
</dbReference>